<evidence type="ECO:0000256" key="1">
    <source>
        <dbReference type="ARBA" id="ARBA00004429"/>
    </source>
</evidence>
<feature type="transmembrane region" description="Helical" evidence="9">
    <location>
        <begin position="353"/>
        <end position="372"/>
    </location>
</feature>
<comment type="subcellular location">
    <subcellularLocation>
        <location evidence="1">Cell inner membrane</location>
        <topology evidence="1">Multi-pass membrane protein</topology>
    </subcellularLocation>
</comment>
<feature type="transmembrane region" description="Helical" evidence="9">
    <location>
        <begin position="12"/>
        <end position="31"/>
    </location>
</feature>
<feature type="transmembrane region" description="Helical" evidence="9">
    <location>
        <begin position="121"/>
        <end position="138"/>
    </location>
</feature>
<dbReference type="Proteomes" id="UP000255508">
    <property type="component" value="Unassembled WGS sequence"/>
</dbReference>
<sequence length="411" mass="44092">MAMELNVTTQVILLGGVVASIMGFVAAKTNFCTMGAVSDWINMGDTNRLRTWFLAMVVGIVGVMVLEGLGLFSLDSTRPPYRSSMFPLVDYVLGGLMFGVGMTLASGCGNKTLLRIGGGNLKSIIVFLIAGTMAYFMTHTLSAETDKTLYSILFFPWTRHFTLDLPANQDLGSLLAVITGADTGMLRLEMGGLLATIISFVIFRSADFRRSGEILLSGLVIGICVLFAWYITGSLLFGEEGTWLEATEWLEGDERPVGIGVQSFTFINPMGETLAYMANPGNSLLITFGVGALVGVLLGSFAYALVSRSFRIEWFYDLRDFINHAIGAVLMGVGGVLAVGCTIGQGISGVSTLSLGSMLALASIILGSALTMKVQYYKLVYEDEATFPAALLSGMVDLKLLPEQLRKLEAV</sequence>
<accession>A0A370DWW9</accession>
<evidence type="ECO:0000313" key="11">
    <source>
        <dbReference type="Proteomes" id="UP000255508"/>
    </source>
</evidence>
<evidence type="ECO:0000256" key="3">
    <source>
        <dbReference type="ARBA" id="ARBA00022475"/>
    </source>
</evidence>
<proteinExistence type="inferred from homology"/>
<feature type="transmembrane region" description="Helical" evidence="9">
    <location>
        <begin position="326"/>
        <end position="347"/>
    </location>
</feature>
<evidence type="ECO:0000256" key="5">
    <source>
        <dbReference type="ARBA" id="ARBA00022692"/>
    </source>
</evidence>
<keyword evidence="5 9" id="KW-0812">Transmembrane</keyword>
<dbReference type="PANTHER" id="PTHR30574">
    <property type="entry name" value="INNER MEMBRANE PROTEIN YEDE"/>
    <property type="match status" value="1"/>
</dbReference>
<evidence type="ECO:0000256" key="4">
    <source>
        <dbReference type="ARBA" id="ARBA00022519"/>
    </source>
</evidence>
<evidence type="ECO:0000313" key="10">
    <source>
        <dbReference type="EMBL" id="RDH90508.1"/>
    </source>
</evidence>
<evidence type="ECO:0000256" key="7">
    <source>
        <dbReference type="ARBA" id="ARBA00023136"/>
    </source>
</evidence>
<dbReference type="PANTHER" id="PTHR30574:SF1">
    <property type="entry name" value="SULPHUR TRANSPORT DOMAIN-CONTAINING PROTEIN"/>
    <property type="match status" value="1"/>
</dbReference>
<protein>
    <submittedName>
        <fullName evidence="10">Uncharacterized protein</fullName>
    </submittedName>
</protein>
<comment type="similarity">
    <text evidence="8">Belongs to the TsuA/YedE (TC 9.B.102) family.</text>
</comment>
<dbReference type="Pfam" id="PF04143">
    <property type="entry name" value="Sulf_transp"/>
    <property type="match status" value="1"/>
</dbReference>
<keyword evidence="3" id="KW-1003">Cell membrane</keyword>
<evidence type="ECO:0000256" key="6">
    <source>
        <dbReference type="ARBA" id="ARBA00022989"/>
    </source>
</evidence>
<keyword evidence="7 9" id="KW-0472">Membrane</keyword>
<feature type="transmembrane region" description="Helical" evidence="9">
    <location>
        <begin position="215"/>
        <end position="237"/>
    </location>
</feature>
<comment type="caution">
    <text evidence="10">The sequence shown here is derived from an EMBL/GenBank/DDBJ whole genome shotgun (WGS) entry which is preliminary data.</text>
</comment>
<keyword evidence="2" id="KW-0813">Transport</keyword>
<feature type="transmembrane region" description="Helical" evidence="9">
    <location>
        <begin position="184"/>
        <end position="203"/>
    </location>
</feature>
<feature type="transmembrane region" description="Helical" evidence="9">
    <location>
        <begin position="52"/>
        <end position="71"/>
    </location>
</feature>
<dbReference type="EMBL" id="QFXD01000159">
    <property type="protein sequence ID" value="RDH90508.1"/>
    <property type="molecule type" value="Genomic_DNA"/>
</dbReference>
<evidence type="ECO:0000256" key="8">
    <source>
        <dbReference type="ARBA" id="ARBA00035655"/>
    </source>
</evidence>
<reference evidence="10 11" key="1">
    <citation type="journal article" date="2018" name="ISME J.">
        <title>Endosymbiont genomes yield clues of tubeworm success.</title>
        <authorList>
            <person name="Li Y."/>
            <person name="Liles M.R."/>
            <person name="Halanych K.M."/>
        </authorList>
    </citation>
    <scope>NUCLEOTIDE SEQUENCE [LARGE SCALE GENOMIC DNA]</scope>
    <source>
        <strain evidence="10">A1422</strain>
    </source>
</reference>
<keyword evidence="4" id="KW-0997">Cell inner membrane</keyword>
<evidence type="ECO:0000256" key="2">
    <source>
        <dbReference type="ARBA" id="ARBA00022448"/>
    </source>
</evidence>
<name>A0A370DWW9_9GAMM</name>
<evidence type="ECO:0000256" key="9">
    <source>
        <dbReference type="SAM" id="Phobius"/>
    </source>
</evidence>
<dbReference type="AlphaFoldDB" id="A0A370DWW9"/>
<organism evidence="10 11">
    <name type="scientific">endosymbiont of Lamellibrachia luymesi</name>
    <dbReference type="NCBI Taxonomy" id="2200907"/>
    <lineage>
        <taxon>Bacteria</taxon>
        <taxon>Pseudomonadati</taxon>
        <taxon>Pseudomonadota</taxon>
        <taxon>Gammaproteobacteria</taxon>
        <taxon>sulfur-oxidizing symbionts</taxon>
    </lineage>
</organism>
<dbReference type="InterPro" id="IPR007272">
    <property type="entry name" value="Sulf_transp_TsuA/YedE"/>
</dbReference>
<gene>
    <name evidence="10" type="ORF">DIZ79_09015</name>
</gene>
<feature type="transmembrane region" description="Helical" evidence="9">
    <location>
        <begin position="91"/>
        <end position="109"/>
    </location>
</feature>
<keyword evidence="6 9" id="KW-1133">Transmembrane helix</keyword>
<feature type="transmembrane region" description="Helical" evidence="9">
    <location>
        <begin position="284"/>
        <end position="306"/>
    </location>
</feature>
<dbReference type="GO" id="GO:0005886">
    <property type="term" value="C:plasma membrane"/>
    <property type="evidence" value="ECO:0007669"/>
    <property type="project" value="UniProtKB-SubCell"/>
</dbReference>